<accession>A0ABV1NY23</accession>
<dbReference type="PANTHER" id="PTHR34389">
    <property type="entry name" value="L-RHAMNOSE MUTAROTASE"/>
    <property type="match status" value="1"/>
</dbReference>
<evidence type="ECO:0000313" key="2">
    <source>
        <dbReference type="EMBL" id="MEQ7847418.1"/>
    </source>
</evidence>
<comment type="caution">
    <text evidence="2">The sequence shown here is derived from an EMBL/GenBank/DDBJ whole genome shotgun (WGS) entry which is preliminary data.</text>
</comment>
<protein>
    <submittedName>
        <fullName evidence="2">L-rhamnose mutarotase</fullName>
    </submittedName>
</protein>
<dbReference type="PANTHER" id="PTHR34389:SF2">
    <property type="entry name" value="L-RHAMNOSE MUTAROTASE"/>
    <property type="match status" value="1"/>
</dbReference>
<feature type="compositionally biased region" description="Low complexity" evidence="1">
    <location>
        <begin position="110"/>
        <end position="144"/>
    </location>
</feature>
<evidence type="ECO:0000256" key="1">
    <source>
        <dbReference type="SAM" id="MobiDB-lite"/>
    </source>
</evidence>
<proteinExistence type="predicted"/>
<dbReference type="Proteomes" id="UP001482520">
    <property type="component" value="Unassembled WGS sequence"/>
</dbReference>
<keyword evidence="3" id="KW-1185">Reference proteome</keyword>
<dbReference type="InterPro" id="IPR008000">
    <property type="entry name" value="Rham/fucose_mutarotase"/>
</dbReference>
<dbReference type="Gene3D" id="3.30.70.100">
    <property type="match status" value="1"/>
</dbReference>
<sequence>MQRVCFQLQVRPDRIDEYRRRHAAVWPEMCRALHETGWHNYSLFLREDGLLIGYLETPDLAAAQAGMAATEVNARWQAEMGELFVDLEGLAPDEGFLVLEEVFHLEDQLPDQLPDQLQGQPPATATARTPGPTPVTTPHTPEGS</sequence>
<dbReference type="EMBL" id="JBEGDP010000008">
    <property type="protein sequence ID" value="MEQ7847418.1"/>
    <property type="molecule type" value="Genomic_DNA"/>
</dbReference>
<dbReference type="Pfam" id="PF05336">
    <property type="entry name" value="rhaM"/>
    <property type="match status" value="1"/>
</dbReference>
<gene>
    <name evidence="2" type="ORF">V6R90_09030</name>
</gene>
<reference evidence="2 3" key="1">
    <citation type="submission" date="2024-02" db="EMBL/GenBank/DDBJ databases">
        <title>Full genome sequence of Nocardioides kribbensis.</title>
        <authorList>
            <person name="Poletto B.L."/>
            <person name="Silva G."/>
            <person name="Galante D."/>
            <person name="Campos K.R."/>
            <person name="Santos M.B.N."/>
            <person name="Sacchi C.T."/>
        </authorList>
    </citation>
    <scope>NUCLEOTIDE SEQUENCE [LARGE SCALE GENOMIC DNA]</scope>
    <source>
        <strain evidence="2 3">O4R</strain>
    </source>
</reference>
<feature type="region of interest" description="Disordered" evidence="1">
    <location>
        <begin position="109"/>
        <end position="144"/>
    </location>
</feature>
<dbReference type="RefSeq" id="WP_349501487.1">
    <property type="nucleotide sequence ID" value="NZ_JBEFCX010000431.1"/>
</dbReference>
<organism evidence="2 3">
    <name type="scientific">Nocardioides kribbensis</name>
    <dbReference type="NCBI Taxonomy" id="305517"/>
    <lineage>
        <taxon>Bacteria</taxon>
        <taxon>Bacillati</taxon>
        <taxon>Actinomycetota</taxon>
        <taxon>Actinomycetes</taxon>
        <taxon>Propionibacteriales</taxon>
        <taxon>Nocardioidaceae</taxon>
        <taxon>Nocardioides</taxon>
    </lineage>
</organism>
<name>A0ABV1NY23_9ACTN</name>
<dbReference type="InterPro" id="IPR011008">
    <property type="entry name" value="Dimeric_a/b-barrel"/>
</dbReference>
<dbReference type="SUPFAM" id="SSF54909">
    <property type="entry name" value="Dimeric alpha+beta barrel"/>
    <property type="match status" value="1"/>
</dbReference>
<evidence type="ECO:0000313" key="3">
    <source>
        <dbReference type="Proteomes" id="UP001482520"/>
    </source>
</evidence>